<accession>A0A7K0FY27</accession>
<reference evidence="4 5" key="1">
    <citation type="submission" date="2019-11" db="EMBL/GenBank/DDBJ databases">
        <title>Pedobacter petrophilus genome.</title>
        <authorList>
            <person name="Feldbauer M.J."/>
            <person name="Newman J.D."/>
        </authorList>
    </citation>
    <scope>NUCLEOTIDE SEQUENCE [LARGE SCALE GENOMIC DNA]</scope>
    <source>
        <strain evidence="4 5">LMG 29686</strain>
    </source>
</reference>
<evidence type="ECO:0000313" key="4">
    <source>
        <dbReference type="EMBL" id="MRX76513.1"/>
    </source>
</evidence>
<dbReference type="AlphaFoldDB" id="A0A7K0FY27"/>
<dbReference type="OrthoDB" id="677887at2"/>
<protein>
    <submittedName>
        <fullName evidence="4">Response regulator</fullName>
    </submittedName>
</protein>
<dbReference type="RefSeq" id="WP_154280751.1">
    <property type="nucleotide sequence ID" value="NZ_JBHUJQ010000001.1"/>
</dbReference>
<dbReference type="PROSITE" id="PS50110">
    <property type="entry name" value="RESPONSE_REGULATORY"/>
    <property type="match status" value="1"/>
</dbReference>
<name>A0A7K0FY27_9SPHI</name>
<sequence>MKKILIIEDNLSNAEMISAVFNEEGFSTRSLTGSKGLEEMLRDFQPDLILMDILLESTDGRALCNLIKANEKTGQIKIILMTAALLHQIPDVPCQHDGIVTKPFDIFELLKKVNNMLQVDDISASLKPL</sequence>
<feature type="modified residue" description="4-aspartylphosphate" evidence="2">
    <location>
        <position position="52"/>
    </location>
</feature>
<dbReference type="EMBL" id="WKKH01000013">
    <property type="protein sequence ID" value="MRX76513.1"/>
    <property type="molecule type" value="Genomic_DNA"/>
</dbReference>
<dbReference type="SMART" id="SM00448">
    <property type="entry name" value="REC"/>
    <property type="match status" value="1"/>
</dbReference>
<dbReference type="PANTHER" id="PTHR44591:SF3">
    <property type="entry name" value="RESPONSE REGULATORY DOMAIN-CONTAINING PROTEIN"/>
    <property type="match status" value="1"/>
</dbReference>
<gene>
    <name evidence="4" type="ORF">GJU39_10460</name>
</gene>
<evidence type="ECO:0000259" key="3">
    <source>
        <dbReference type="PROSITE" id="PS50110"/>
    </source>
</evidence>
<evidence type="ECO:0000313" key="5">
    <source>
        <dbReference type="Proteomes" id="UP000487757"/>
    </source>
</evidence>
<dbReference type="PANTHER" id="PTHR44591">
    <property type="entry name" value="STRESS RESPONSE REGULATOR PROTEIN 1"/>
    <property type="match status" value="1"/>
</dbReference>
<dbReference type="InterPro" id="IPR011006">
    <property type="entry name" value="CheY-like_superfamily"/>
</dbReference>
<feature type="domain" description="Response regulatory" evidence="3">
    <location>
        <begin position="3"/>
        <end position="117"/>
    </location>
</feature>
<dbReference type="GO" id="GO:0000160">
    <property type="term" value="P:phosphorelay signal transduction system"/>
    <property type="evidence" value="ECO:0007669"/>
    <property type="project" value="InterPro"/>
</dbReference>
<comment type="caution">
    <text evidence="4">The sequence shown here is derived from an EMBL/GenBank/DDBJ whole genome shotgun (WGS) entry which is preliminary data.</text>
</comment>
<keyword evidence="1 2" id="KW-0597">Phosphoprotein</keyword>
<evidence type="ECO:0000256" key="2">
    <source>
        <dbReference type="PROSITE-ProRule" id="PRU00169"/>
    </source>
</evidence>
<dbReference type="InterPro" id="IPR001789">
    <property type="entry name" value="Sig_transdc_resp-reg_receiver"/>
</dbReference>
<dbReference type="Proteomes" id="UP000487757">
    <property type="component" value="Unassembled WGS sequence"/>
</dbReference>
<keyword evidence="5" id="KW-1185">Reference proteome</keyword>
<dbReference type="Pfam" id="PF00072">
    <property type="entry name" value="Response_reg"/>
    <property type="match status" value="1"/>
</dbReference>
<dbReference type="SUPFAM" id="SSF52172">
    <property type="entry name" value="CheY-like"/>
    <property type="match status" value="1"/>
</dbReference>
<evidence type="ECO:0000256" key="1">
    <source>
        <dbReference type="ARBA" id="ARBA00022553"/>
    </source>
</evidence>
<organism evidence="4 5">
    <name type="scientific">Pedobacter petrophilus</name>
    <dbReference type="NCBI Taxonomy" id="1908241"/>
    <lineage>
        <taxon>Bacteria</taxon>
        <taxon>Pseudomonadati</taxon>
        <taxon>Bacteroidota</taxon>
        <taxon>Sphingobacteriia</taxon>
        <taxon>Sphingobacteriales</taxon>
        <taxon>Sphingobacteriaceae</taxon>
        <taxon>Pedobacter</taxon>
    </lineage>
</organism>
<proteinExistence type="predicted"/>
<dbReference type="InterPro" id="IPR050595">
    <property type="entry name" value="Bact_response_regulator"/>
</dbReference>
<dbReference type="Gene3D" id="3.40.50.2300">
    <property type="match status" value="1"/>
</dbReference>